<reference evidence="1 2" key="1">
    <citation type="submission" date="2024-09" db="EMBL/GenBank/DDBJ databases">
        <authorList>
            <person name="Sun Q."/>
            <person name="Mori K."/>
        </authorList>
    </citation>
    <scope>NUCLEOTIDE SEQUENCE [LARGE SCALE GENOMIC DNA]</scope>
    <source>
        <strain evidence="1 2">JCM 3331</strain>
    </source>
</reference>
<dbReference type="InterPro" id="IPR011009">
    <property type="entry name" value="Kinase-like_dom_sf"/>
</dbReference>
<gene>
    <name evidence="1" type="ORF">ACFFTL_03690</name>
</gene>
<protein>
    <submittedName>
        <fullName evidence="1">Aminoglycoside phosphotransferase family protein</fullName>
    </submittedName>
</protein>
<proteinExistence type="predicted"/>
<keyword evidence="2" id="KW-1185">Reference proteome</keyword>
<name>A0ABV5R288_9ACTN</name>
<comment type="caution">
    <text evidence="1">The sequence shown here is derived from an EMBL/GenBank/DDBJ whole genome shotgun (WGS) entry which is preliminary data.</text>
</comment>
<accession>A0ABV5R288</accession>
<dbReference type="Gene3D" id="1.10.510.10">
    <property type="entry name" value="Transferase(Phosphotransferase) domain 1"/>
    <property type="match status" value="1"/>
</dbReference>
<dbReference type="Pfam" id="PF04655">
    <property type="entry name" value="APH_6_hur"/>
    <property type="match status" value="1"/>
</dbReference>
<evidence type="ECO:0000313" key="2">
    <source>
        <dbReference type="Proteomes" id="UP001589710"/>
    </source>
</evidence>
<dbReference type="EMBL" id="JBHMCG010000015">
    <property type="protein sequence ID" value="MFB9571461.1"/>
    <property type="molecule type" value="Genomic_DNA"/>
</dbReference>
<dbReference type="Proteomes" id="UP001589710">
    <property type="component" value="Unassembled WGS sequence"/>
</dbReference>
<organism evidence="1 2">
    <name type="scientific">Streptomyces yanii</name>
    <dbReference type="NCBI Taxonomy" id="78510"/>
    <lineage>
        <taxon>Bacteria</taxon>
        <taxon>Bacillati</taxon>
        <taxon>Actinomycetota</taxon>
        <taxon>Actinomycetes</taxon>
        <taxon>Kitasatosporales</taxon>
        <taxon>Streptomycetaceae</taxon>
        <taxon>Streptomyces</taxon>
    </lineage>
</organism>
<dbReference type="RefSeq" id="WP_345515013.1">
    <property type="nucleotide sequence ID" value="NZ_BAAAXD010000030.1"/>
</dbReference>
<dbReference type="SUPFAM" id="SSF56112">
    <property type="entry name" value="Protein kinase-like (PK-like)"/>
    <property type="match status" value="1"/>
</dbReference>
<evidence type="ECO:0000313" key="1">
    <source>
        <dbReference type="EMBL" id="MFB9571461.1"/>
    </source>
</evidence>
<dbReference type="InterPro" id="IPR006748">
    <property type="entry name" value="NH2Glyco/OHUrea_AB-resist_kin"/>
</dbReference>
<sequence>MIAIPADFERTTVCREGARGRAWVESLPGLVDELLRRWDCAVDTGPVLHGQVGIVVPARRYDGSRAVLKVSFPHPGNIHEPDAFAVWRGRGAVALYERDDERFAMLLERAGPGTLAGLDDLDAAVTAAGRLVRRLAVPAPPGLPRLADRSDAWEQEIREHAGRLARPLPRYVTDAALATVRELGREQPDTLVHGDLNYGNVIAGAREPWLAIDPKGWVGDPAYDGITLLRSRLDTLDATLQRRVSLFADAAELDRDRVRRWAQARAVTAAHWGRLHGDPEWLIAATDGIATALVR</sequence>